<dbReference type="EMBL" id="BAABJM010000002">
    <property type="protein sequence ID" value="GAA5050564.1"/>
    <property type="molecule type" value="Genomic_DNA"/>
</dbReference>
<dbReference type="PANTHER" id="PTHR43802:SF1">
    <property type="entry name" value="IP11341P-RELATED"/>
    <property type="match status" value="1"/>
</dbReference>
<organism evidence="2 3">
    <name type="scientific">Nocardia callitridis</name>
    <dbReference type="NCBI Taxonomy" id="648753"/>
    <lineage>
        <taxon>Bacteria</taxon>
        <taxon>Bacillati</taxon>
        <taxon>Actinomycetota</taxon>
        <taxon>Actinomycetes</taxon>
        <taxon>Mycobacteriales</taxon>
        <taxon>Nocardiaceae</taxon>
        <taxon>Nocardia</taxon>
    </lineage>
</organism>
<sequence length="351" mass="36448">MHGPMSISEVASGVPSLDLDANGVARRPLTVVDLGSPASGDVVRAATDSVRAAVGLVVGVTDGDISSDLAPLVEAFDLTVGGGAGAAGDRRLVAVDDASRALTELDSAVTARPNAALVLGHVLRDGQGSDVRAALAREAAAYSMLLSGAEFADWLTHRGRARARPEAREAPLVAVERTGDVLDIVLSRTAKRNAMDHALREELVEALTIAVSDDGLRVVLSGAGPAFCAGGDLDEFGSATDYCAAYLVRLERHPGWLVHRVRERITAHVHGACIGAGVEMPSFAGRVVAASDARFALPEVSMGLIPGAGGTVSIPWRIGRWRTAWLALTGQPIDAHAALRWGLVDEVTDGD</sequence>
<dbReference type="PANTHER" id="PTHR43802">
    <property type="entry name" value="ENOYL-COA HYDRATASE"/>
    <property type="match status" value="1"/>
</dbReference>
<accession>A0ABP9K5Q4</accession>
<gene>
    <name evidence="2" type="ORF">GCM10023318_20930</name>
</gene>
<evidence type="ECO:0000313" key="3">
    <source>
        <dbReference type="Proteomes" id="UP001500603"/>
    </source>
</evidence>
<comment type="similarity">
    <text evidence="1">Belongs to the enoyl-CoA hydratase/isomerase family.</text>
</comment>
<protein>
    <submittedName>
        <fullName evidence="2">Enoyl-CoA hydratase/isomerase family protein</fullName>
    </submittedName>
</protein>
<dbReference type="InterPro" id="IPR001753">
    <property type="entry name" value="Enoyl-CoA_hydra/iso"/>
</dbReference>
<proteinExistence type="inferred from homology"/>
<comment type="caution">
    <text evidence="2">The sequence shown here is derived from an EMBL/GenBank/DDBJ whole genome shotgun (WGS) entry which is preliminary data.</text>
</comment>
<reference evidence="3" key="1">
    <citation type="journal article" date="2019" name="Int. J. Syst. Evol. Microbiol.">
        <title>The Global Catalogue of Microorganisms (GCM) 10K type strain sequencing project: providing services to taxonomists for standard genome sequencing and annotation.</title>
        <authorList>
            <consortium name="The Broad Institute Genomics Platform"/>
            <consortium name="The Broad Institute Genome Sequencing Center for Infectious Disease"/>
            <person name="Wu L."/>
            <person name="Ma J."/>
        </authorList>
    </citation>
    <scope>NUCLEOTIDE SEQUENCE [LARGE SCALE GENOMIC DNA]</scope>
    <source>
        <strain evidence="3">JCM 18298</strain>
    </source>
</reference>
<name>A0ABP9K5Q4_9NOCA</name>
<dbReference type="Proteomes" id="UP001500603">
    <property type="component" value="Unassembled WGS sequence"/>
</dbReference>
<evidence type="ECO:0000256" key="1">
    <source>
        <dbReference type="ARBA" id="ARBA00005254"/>
    </source>
</evidence>
<evidence type="ECO:0000313" key="2">
    <source>
        <dbReference type="EMBL" id="GAA5050564.1"/>
    </source>
</evidence>
<keyword evidence="3" id="KW-1185">Reference proteome</keyword>
<dbReference type="Gene3D" id="3.90.226.10">
    <property type="entry name" value="2-enoyl-CoA Hydratase, Chain A, domain 1"/>
    <property type="match status" value="1"/>
</dbReference>
<dbReference type="InterPro" id="IPR029045">
    <property type="entry name" value="ClpP/crotonase-like_dom_sf"/>
</dbReference>
<dbReference type="SUPFAM" id="SSF52096">
    <property type="entry name" value="ClpP/crotonase"/>
    <property type="match status" value="1"/>
</dbReference>
<dbReference type="CDD" id="cd06558">
    <property type="entry name" value="crotonase-like"/>
    <property type="match status" value="1"/>
</dbReference>
<dbReference type="Pfam" id="PF00378">
    <property type="entry name" value="ECH_1"/>
    <property type="match status" value="1"/>
</dbReference>